<feature type="signal peptide" evidence="1">
    <location>
        <begin position="1"/>
        <end position="25"/>
    </location>
</feature>
<keyword evidence="1" id="KW-0732">Signal</keyword>
<evidence type="ECO:0000313" key="2">
    <source>
        <dbReference type="EMBL" id="KKT36423.1"/>
    </source>
</evidence>
<gene>
    <name evidence="2" type="ORF">UW23_C0001G0033</name>
</gene>
<dbReference type="EMBL" id="LCHN01000001">
    <property type="protein sequence ID" value="KKT36423.1"/>
    <property type="molecule type" value="Genomic_DNA"/>
</dbReference>
<comment type="caution">
    <text evidence="2">The sequence shown here is derived from an EMBL/GenBank/DDBJ whole genome shotgun (WGS) entry which is preliminary data.</text>
</comment>
<name>A0A0G1GQ01_9BACT</name>
<organism evidence="2 3">
    <name type="scientific">Candidatus Collierbacteria bacterium GW2011_GWA1_44_12</name>
    <dbReference type="NCBI Taxonomy" id="1618376"/>
    <lineage>
        <taxon>Bacteria</taxon>
        <taxon>Candidatus Collieribacteriota</taxon>
    </lineage>
</organism>
<protein>
    <submittedName>
        <fullName evidence="2">Uncharacterized protein</fullName>
    </submittedName>
</protein>
<feature type="chain" id="PRO_5002537315" evidence="1">
    <location>
        <begin position="26"/>
        <end position="314"/>
    </location>
</feature>
<proteinExistence type="predicted"/>
<reference evidence="2 3" key="1">
    <citation type="journal article" date="2015" name="Nature">
        <title>rRNA introns, odd ribosomes, and small enigmatic genomes across a large radiation of phyla.</title>
        <authorList>
            <person name="Brown C.T."/>
            <person name="Hug L.A."/>
            <person name="Thomas B.C."/>
            <person name="Sharon I."/>
            <person name="Castelle C.J."/>
            <person name="Singh A."/>
            <person name="Wilkins M.J."/>
            <person name="Williams K.H."/>
            <person name="Banfield J.F."/>
        </authorList>
    </citation>
    <scope>NUCLEOTIDE SEQUENCE [LARGE SCALE GENOMIC DNA]</scope>
</reference>
<evidence type="ECO:0000256" key="1">
    <source>
        <dbReference type="SAM" id="SignalP"/>
    </source>
</evidence>
<dbReference type="Proteomes" id="UP000034069">
    <property type="component" value="Unassembled WGS sequence"/>
</dbReference>
<sequence length="314" mass="33763">MKKSLKLLISLGFTLSLGLAWFTTAPEEAAIGEVVVYEATTEAVFANAGTEASPQATLDLPEPTIDQTATSVPTMTPTPTEMPTQTPPAPIVSYSILGKVYMGGGLPVAMSIRTVDGKEISSNWAGAIGYQDGDDKDTVFSPYAGTVYSHIDNGFLATWIHSGRLKKADLFAWGLEKFVYMNELGGPLTFPEGQDMMSQLLGARVTLCQATDGSVEPFDDFDHNQPCPGNQLQLNITAAALIERENVDAYEAATGKVIDWLLENDQGSGFDQLASGQTLLLQTCVGKYSDQVSDGTKDYLYNRLILGLSVIEEP</sequence>
<dbReference type="AlphaFoldDB" id="A0A0G1GQ01"/>
<accession>A0A0G1GQ01</accession>
<evidence type="ECO:0000313" key="3">
    <source>
        <dbReference type="Proteomes" id="UP000034069"/>
    </source>
</evidence>